<protein>
    <submittedName>
        <fullName evidence="2">Uncharacterized protein</fullName>
    </submittedName>
</protein>
<dbReference type="KEGG" id="dtx:ATSB10_24670"/>
<keyword evidence="1" id="KW-0812">Transmembrane</keyword>
<dbReference type="RefSeq" id="WP_063673039.1">
    <property type="nucleotide sequence ID" value="NZ_CP014841.1"/>
</dbReference>
<sequence length="316" mass="33314">MNTIVERRSPWLRWGSSGLAVAILLGAAWLLHRYLHAMRWRDFAAAWQALSVRAIVASAAATCVSFAMLAAFEMQAARLSAHGRVSLRRAAFAGVVCNAIGNMLGFHAITASAVRYRIYGAVGLGAGDTARIVGLAGMGVGLGFAVVITGALIWQPTIVDGWGRWPGLGLALALAGLLAWLGRSPRTLRLFGWALKFPDARAAGLQMAIGGVEMCGAIAALHVLLPAAVAPSFIDFLPVYVAAVLAGLVSHAPGGLGVFESILLAGFPQVQRPDVLAAILCYRLTYTAGPFVLGSVAFGAFEWQLRRRRRAQTVAG</sequence>
<evidence type="ECO:0000313" key="3">
    <source>
        <dbReference type="Proteomes" id="UP000077255"/>
    </source>
</evidence>
<feature type="transmembrane region" description="Helical" evidence="1">
    <location>
        <begin position="92"/>
        <end position="112"/>
    </location>
</feature>
<accession>A0A160N211</accession>
<gene>
    <name evidence="2" type="ORF">ATSB10_24670</name>
</gene>
<feature type="transmembrane region" description="Helical" evidence="1">
    <location>
        <begin position="202"/>
        <end position="225"/>
    </location>
</feature>
<dbReference type="OrthoDB" id="145485at2"/>
<feature type="transmembrane region" description="Helical" evidence="1">
    <location>
        <begin position="12"/>
        <end position="31"/>
    </location>
</feature>
<feature type="transmembrane region" description="Helical" evidence="1">
    <location>
        <begin position="132"/>
        <end position="153"/>
    </location>
</feature>
<dbReference type="EMBL" id="CP014841">
    <property type="protein sequence ID" value="AND69921.1"/>
    <property type="molecule type" value="Genomic_DNA"/>
</dbReference>
<evidence type="ECO:0000313" key="2">
    <source>
        <dbReference type="EMBL" id="AND69921.1"/>
    </source>
</evidence>
<dbReference type="STRING" id="445710.ATSB10_24670"/>
<feature type="transmembrane region" description="Helical" evidence="1">
    <location>
        <begin position="51"/>
        <end position="72"/>
    </location>
</feature>
<feature type="transmembrane region" description="Helical" evidence="1">
    <location>
        <begin position="237"/>
        <end position="256"/>
    </location>
</feature>
<feature type="transmembrane region" description="Helical" evidence="1">
    <location>
        <begin position="165"/>
        <end position="182"/>
    </location>
</feature>
<evidence type="ECO:0000256" key="1">
    <source>
        <dbReference type="SAM" id="Phobius"/>
    </source>
</evidence>
<dbReference type="AlphaFoldDB" id="A0A160N211"/>
<dbReference type="PATRIC" id="fig|445710.3.peg.2462"/>
<proteinExistence type="predicted"/>
<name>A0A160N211_9GAMM</name>
<reference evidence="2 3" key="1">
    <citation type="submission" date="2016-02" db="EMBL/GenBank/DDBJ databases">
        <title>Complete genome sequencing and analysis of ATSB10, Dyella thiooxydans isolated from rhizosphere soil of sunflower (Helianthus annuus L.).</title>
        <authorList>
            <person name="Lee Y."/>
            <person name="Hwangbo K."/>
            <person name="Chung H."/>
            <person name="Yoo J."/>
            <person name="Kim K.Y."/>
            <person name="Sa T.M."/>
            <person name="Um Y."/>
            <person name="Madhaiyan M."/>
        </authorList>
    </citation>
    <scope>NUCLEOTIDE SEQUENCE [LARGE SCALE GENOMIC DNA]</scope>
    <source>
        <strain evidence="2 3">ATSB10</strain>
    </source>
</reference>
<organism evidence="2 3">
    <name type="scientific">Dyella thiooxydans</name>
    <dbReference type="NCBI Taxonomy" id="445710"/>
    <lineage>
        <taxon>Bacteria</taxon>
        <taxon>Pseudomonadati</taxon>
        <taxon>Pseudomonadota</taxon>
        <taxon>Gammaproteobacteria</taxon>
        <taxon>Lysobacterales</taxon>
        <taxon>Rhodanobacteraceae</taxon>
        <taxon>Dyella</taxon>
    </lineage>
</organism>
<keyword evidence="3" id="KW-1185">Reference proteome</keyword>
<keyword evidence="1" id="KW-0472">Membrane</keyword>
<keyword evidence="1" id="KW-1133">Transmembrane helix</keyword>
<feature type="transmembrane region" description="Helical" evidence="1">
    <location>
        <begin position="276"/>
        <end position="301"/>
    </location>
</feature>
<dbReference type="Proteomes" id="UP000077255">
    <property type="component" value="Chromosome"/>
</dbReference>